<gene>
    <name evidence="1" type="ORF">GO793_09555</name>
    <name evidence="2" type="ORF">GO793_10055</name>
</gene>
<dbReference type="EMBL" id="WPRH01000557">
    <property type="protein sequence ID" value="MVI56192.1"/>
    <property type="molecule type" value="Genomic_DNA"/>
</dbReference>
<evidence type="ECO:0000313" key="2">
    <source>
        <dbReference type="EMBL" id="MVI56192.1"/>
    </source>
</evidence>
<evidence type="ECO:0000313" key="1">
    <source>
        <dbReference type="EMBL" id="MVI56094.1"/>
    </source>
</evidence>
<organism evidence="2 3">
    <name type="scientific">Staphylococcus aureus</name>
    <dbReference type="NCBI Taxonomy" id="1280"/>
    <lineage>
        <taxon>Bacteria</taxon>
        <taxon>Bacillati</taxon>
        <taxon>Bacillota</taxon>
        <taxon>Bacilli</taxon>
        <taxon>Bacillales</taxon>
        <taxon>Staphylococcaceae</taxon>
        <taxon>Staphylococcus</taxon>
    </lineage>
</organism>
<proteinExistence type="predicted"/>
<dbReference type="Proteomes" id="UP000433366">
    <property type="component" value="Unassembled WGS sequence"/>
</dbReference>
<protein>
    <submittedName>
        <fullName evidence="2">Penicillinase repressor BlaI</fullName>
    </submittedName>
</protein>
<dbReference type="EMBL" id="WPRH01000533">
    <property type="protein sequence ID" value="MVI56094.1"/>
    <property type="molecule type" value="Genomic_DNA"/>
</dbReference>
<accession>A0A6B0BD52</accession>
<reference evidence="2 3" key="1">
    <citation type="submission" date="2019-11" db="EMBL/GenBank/DDBJ databases">
        <title>Implementation of targeted gown and glove precautions to prevent Staphylococcus aureus acquisition in community-based nursing homes.</title>
        <authorList>
            <person name="Stine O.C."/>
        </authorList>
    </citation>
    <scope>NUCLEOTIDE SEQUENCE [LARGE SCALE GENOMIC DNA]</scope>
    <source>
        <strain evidence="2 3">S_4031.LGMP.AI</strain>
    </source>
</reference>
<feature type="non-terminal residue" evidence="2">
    <location>
        <position position="1"/>
    </location>
</feature>
<comment type="caution">
    <text evidence="2">The sequence shown here is derived from an EMBL/GenBank/DDBJ whole genome shotgun (WGS) entry which is preliminary data.</text>
</comment>
<evidence type="ECO:0000313" key="3">
    <source>
        <dbReference type="Proteomes" id="UP000433366"/>
    </source>
</evidence>
<dbReference type="AlphaFoldDB" id="A0A6B0BD52"/>
<sequence length="22" mass="2657">NEELNNKEIEELRDILNDISKK</sequence>
<name>A0A6B0BD52_STAAU</name>